<gene>
    <name evidence="3" type="ORF">AAE3_LOCUS1169</name>
</gene>
<name>A0A8S0VST0_CYCAE</name>
<protein>
    <recommendedName>
        <fullName evidence="2">DUF6532 domain-containing protein</fullName>
    </recommendedName>
</protein>
<dbReference type="Proteomes" id="UP000467700">
    <property type="component" value="Unassembled WGS sequence"/>
</dbReference>
<organism evidence="3 4">
    <name type="scientific">Cyclocybe aegerita</name>
    <name type="common">Black poplar mushroom</name>
    <name type="synonym">Agrocybe aegerita</name>
    <dbReference type="NCBI Taxonomy" id="1973307"/>
    <lineage>
        <taxon>Eukaryota</taxon>
        <taxon>Fungi</taxon>
        <taxon>Dikarya</taxon>
        <taxon>Basidiomycota</taxon>
        <taxon>Agaricomycotina</taxon>
        <taxon>Agaricomycetes</taxon>
        <taxon>Agaricomycetidae</taxon>
        <taxon>Agaricales</taxon>
        <taxon>Agaricineae</taxon>
        <taxon>Bolbitiaceae</taxon>
        <taxon>Cyclocybe</taxon>
    </lineage>
</organism>
<sequence length="607" mass="66031">MSSKPIAASSPAAAAALPSAHRSEEDRRINIRFIVRPSEVLKSPAMNWLKKAADNKQSFMNLDPTTAHTLARATHNTLAAEKETVRLKIEEHTIFLHTLQDDFEDLEARVHDAAIQVSSVVSTCSEKGIPHDTHFAVTPPTSPPSSSSPPCLFKSPGSSDSDEWGSYSETSIVNGHAATGVGVVNRVLASEHRQASEDSQDANLVVNTLSGAHLMPSYIDFDYGLEDTFVDTAWTTAPWLEADYLALPDFPVQVPITGSRSVQSTSQIVGAEPTFSLVNPAFIGPGIEHASSHVDPAFIGPGIEHASSGAEASSLSGKVRADPPGQMTRHGPYSLPPPSTASVASLKEILLRGKALALEGFDKLVVGYARQKFLEQSIVLGDIYCSKKSPRLPVYAYQAKTLFDEGKEKHKGSKLVYDDRVQEMILCVLTEWQSRLKGFSRPFVEHLFQLIDPATMRLGLAENPPSLRYAHNPPEDTGEKYANPLVIHILGYILFQSEDEDSVGFRAAATCGPLLRDELVAAALATVWECACAYEKGKPLKRQSFVRRAEDHFAIVLQDILNTKQHPVDGPKFESLKQMYWTALFGPDDDGSDNNNSGNNNSSSSSA</sequence>
<accession>A0A8S0VST0</accession>
<evidence type="ECO:0000313" key="4">
    <source>
        <dbReference type="Proteomes" id="UP000467700"/>
    </source>
</evidence>
<feature type="region of interest" description="Disordered" evidence="1">
    <location>
        <begin position="1"/>
        <end position="21"/>
    </location>
</feature>
<keyword evidence="4" id="KW-1185">Reference proteome</keyword>
<feature type="region of interest" description="Disordered" evidence="1">
    <location>
        <begin position="306"/>
        <end position="338"/>
    </location>
</feature>
<feature type="compositionally biased region" description="Low complexity" evidence="1">
    <location>
        <begin position="1"/>
        <end position="20"/>
    </location>
</feature>
<dbReference type="EMBL" id="CACVBS010000002">
    <property type="protein sequence ID" value="CAA7258602.1"/>
    <property type="molecule type" value="Genomic_DNA"/>
</dbReference>
<reference evidence="3 4" key="1">
    <citation type="submission" date="2020-01" db="EMBL/GenBank/DDBJ databases">
        <authorList>
            <person name="Gupta K D."/>
        </authorList>
    </citation>
    <scope>NUCLEOTIDE SEQUENCE [LARGE SCALE GENOMIC DNA]</scope>
</reference>
<feature type="domain" description="DUF6532" evidence="2">
    <location>
        <begin position="401"/>
        <end position="543"/>
    </location>
</feature>
<dbReference type="AlphaFoldDB" id="A0A8S0VST0"/>
<dbReference type="Pfam" id="PF20149">
    <property type="entry name" value="DUF6532"/>
    <property type="match status" value="1"/>
</dbReference>
<evidence type="ECO:0000259" key="2">
    <source>
        <dbReference type="Pfam" id="PF20149"/>
    </source>
</evidence>
<feature type="compositionally biased region" description="Low complexity" evidence="1">
    <location>
        <begin position="306"/>
        <end position="317"/>
    </location>
</feature>
<proteinExistence type="predicted"/>
<comment type="caution">
    <text evidence="3">The sequence shown here is derived from an EMBL/GenBank/DDBJ whole genome shotgun (WGS) entry which is preliminary data.</text>
</comment>
<evidence type="ECO:0000256" key="1">
    <source>
        <dbReference type="SAM" id="MobiDB-lite"/>
    </source>
</evidence>
<feature type="region of interest" description="Disordered" evidence="1">
    <location>
        <begin position="587"/>
        <end position="607"/>
    </location>
</feature>
<dbReference type="InterPro" id="IPR045341">
    <property type="entry name" value="DUF6532"/>
</dbReference>
<evidence type="ECO:0000313" key="3">
    <source>
        <dbReference type="EMBL" id="CAA7258602.1"/>
    </source>
</evidence>
<feature type="compositionally biased region" description="Low complexity" evidence="1">
    <location>
        <begin position="593"/>
        <end position="607"/>
    </location>
</feature>
<feature type="region of interest" description="Disordered" evidence="1">
    <location>
        <begin position="131"/>
        <end position="167"/>
    </location>
</feature>